<protein>
    <submittedName>
        <fullName evidence="1">Uncharacterized protein</fullName>
    </submittedName>
</protein>
<dbReference type="EMBL" id="JAZDDG010000001">
    <property type="protein sequence ID" value="MEE1975070.1"/>
    <property type="molecule type" value="Genomic_DNA"/>
</dbReference>
<comment type="caution">
    <text evidence="1">The sequence shown here is derived from an EMBL/GenBank/DDBJ whole genome shotgun (WGS) entry which is preliminary data.</text>
</comment>
<gene>
    <name evidence="1" type="ORF">V1I91_03250</name>
</gene>
<sequence length="168" mass="19240">MHRLLPLLFLIVFLSNCSKDEDCTKIISVPYSYSVGSQSYTYDEKIEVPCDFPDAQPIQEIEPPLLENFIYDVVEWNYTEDEESNTARFQFEIVLNNNNNVAVKGFPMLTINVDGLTQKTSYDQYVTAPCDQLDANGSCTYMLDLESSLDLGRIEVLELVDVEYYLTN</sequence>
<evidence type="ECO:0000313" key="2">
    <source>
        <dbReference type="Proteomes" id="UP001356308"/>
    </source>
</evidence>
<organism evidence="1 2">
    <name type="scientific">Maribacter cobaltidurans</name>
    <dbReference type="NCBI Taxonomy" id="1178778"/>
    <lineage>
        <taxon>Bacteria</taxon>
        <taxon>Pseudomonadati</taxon>
        <taxon>Bacteroidota</taxon>
        <taxon>Flavobacteriia</taxon>
        <taxon>Flavobacteriales</taxon>
        <taxon>Flavobacteriaceae</taxon>
        <taxon>Maribacter</taxon>
    </lineage>
</organism>
<accession>A0ABU7IQ41</accession>
<keyword evidence="2" id="KW-1185">Reference proteome</keyword>
<evidence type="ECO:0000313" key="1">
    <source>
        <dbReference type="EMBL" id="MEE1975070.1"/>
    </source>
</evidence>
<dbReference type="Proteomes" id="UP001356308">
    <property type="component" value="Unassembled WGS sequence"/>
</dbReference>
<dbReference type="RefSeq" id="WP_272649887.1">
    <property type="nucleotide sequence ID" value="NZ_JAZDDG010000001.1"/>
</dbReference>
<reference evidence="1 2" key="1">
    <citation type="submission" date="2024-01" db="EMBL/GenBank/DDBJ databases">
        <title>Maribacter spp. originated from different algae showed divergent polysaccharides utilization ability.</title>
        <authorList>
            <person name="Wang H."/>
            <person name="Wu Y."/>
        </authorList>
    </citation>
    <scope>NUCLEOTIDE SEQUENCE [LARGE SCALE GENOMIC DNA]</scope>
    <source>
        <strain evidence="1 2">PR1</strain>
    </source>
</reference>
<proteinExistence type="predicted"/>
<name>A0ABU7IQ41_9FLAO</name>